<protein>
    <recommendedName>
        <fullName evidence="3">SHS2 domain-containing protein</fullName>
    </recommendedName>
</protein>
<name>A0A2M7X448_UNCKA</name>
<dbReference type="InterPro" id="IPR005883">
    <property type="entry name" value="PilM"/>
</dbReference>
<dbReference type="EMBL" id="PFWY01000060">
    <property type="protein sequence ID" value="PJA40942.1"/>
    <property type="molecule type" value="Genomic_DNA"/>
</dbReference>
<evidence type="ECO:0008006" key="3">
    <source>
        <dbReference type="Google" id="ProtNLM"/>
    </source>
</evidence>
<evidence type="ECO:0000313" key="1">
    <source>
        <dbReference type="EMBL" id="PJA40942.1"/>
    </source>
</evidence>
<dbReference type="PANTHER" id="PTHR32432">
    <property type="entry name" value="CELL DIVISION PROTEIN FTSA-RELATED"/>
    <property type="match status" value="1"/>
</dbReference>
<dbReference type="InterPro" id="IPR043129">
    <property type="entry name" value="ATPase_NBD"/>
</dbReference>
<dbReference type="SUPFAM" id="SSF53067">
    <property type="entry name" value="Actin-like ATPase domain"/>
    <property type="match status" value="1"/>
</dbReference>
<sequence>NDYLGAAKNVVSSLHLNSAGQGSSDILLVSVPKIFIDRYFKIIKKSGLIPIGLEPTSLAIIRSISLSDYHVPTIIINMGDSSIDFYLTVKNNLRFVRSLSFGVSSMIKAISQELDISLIQASEYLYTYGFNEKALNGKIRTIVLPIINIIVDEFQKAQQYIQTRASFFGSESDHVVRQIIITGGGSLIPDIMIYLIEIVSMEVQMADPLKSLDISQVSNKSVLEQYGPLFSAAVGAALK</sequence>
<feature type="non-terminal residue" evidence="1">
    <location>
        <position position="1"/>
    </location>
</feature>
<gene>
    <name evidence="1" type="ORF">CO178_01335</name>
</gene>
<dbReference type="Proteomes" id="UP000230683">
    <property type="component" value="Unassembled WGS sequence"/>
</dbReference>
<dbReference type="AlphaFoldDB" id="A0A2M7X448"/>
<accession>A0A2M7X448</accession>
<evidence type="ECO:0000313" key="2">
    <source>
        <dbReference type="Proteomes" id="UP000230683"/>
    </source>
</evidence>
<proteinExistence type="predicted"/>
<dbReference type="Gene3D" id="3.30.420.40">
    <property type="match status" value="2"/>
</dbReference>
<dbReference type="Pfam" id="PF11104">
    <property type="entry name" value="PilM_2"/>
    <property type="match status" value="1"/>
</dbReference>
<organism evidence="1 2">
    <name type="scientific">candidate division WWE3 bacterium CG_4_9_14_3_um_filter_34_6</name>
    <dbReference type="NCBI Taxonomy" id="1975079"/>
    <lineage>
        <taxon>Bacteria</taxon>
        <taxon>Katanobacteria</taxon>
    </lineage>
</organism>
<comment type="caution">
    <text evidence="1">The sequence shown here is derived from an EMBL/GenBank/DDBJ whole genome shotgun (WGS) entry which is preliminary data.</text>
</comment>
<dbReference type="Gene3D" id="3.30.1490.300">
    <property type="match status" value="1"/>
</dbReference>
<reference evidence="2" key="1">
    <citation type="submission" date="2017-09" db="EMBL/GenBank/DDBJ databases">
        <title>Depth-based differentiation of microbial function through sediment-hosted aquifers and enrichment of novel symbionts in the deep terrestrial subsurface.</title>
        <authorList>
            <person name="Probst A.J."/>
            <person name="Ladd B."/>
            <person name="Jarett J.K."/>
            <person name="Geller-Mcgrath D.E."/>
            <person name="Sieber C.M.K."/>
            <person name="Emerson J.B."/>
            <person name="Anantharaman K."/>
            <person name="Thomas B.C."/>
            <person name="Malmstrom R."/>
            <person name="Stieglmeier M."/>
            <person name="Klingl A."/>
            <person name="Woyke T."/>
            <person name="Ryan C.M."/>
            <person name="Banfield J.F."/>
        </authorList>
    </citation>
    <scope>NUCLEOTIDE SEQUENCE [LARGE SCALE GENOMIC DNA]</scope>
</reference>
<dbReference type="InterPro" id="IPR050696">
    <property type="entry name" value="FtsA/MreB"/>
</dbReference>
<dbReference type="PANTHER" id="PTHR32432:SF3">
    <property type="entry name" value="ETHANOLAMINE UTILIZATION PROTEIN EUTJ"/>
    <property type="match status" value="1"/>
</dbReference>